<dbReference type="AlphaFoldDB" id="A0A226EHP2"/>
<protein>
    <submittedName>
        <fullName evidence="2">Uncharacterized protein</fullName>
    </submittedName>
</protein>
<gene>
    <name evidence="2" type="ORF">Fcan01_07755</name>
</gene>
<dbReference type="Proteomes" id="UP000198287">
    <property type="component" value="Unassembled WGS sequence"/>
</dbReference>
<feature type="non-terminal residue" evidence="2">
    <location>
        <position position="1"/>
    </location>
</feature>
<sequence>ILWDSSRCSLSPSKSHKAARSSRRRVCVENTSQLQLPASHFPAFITGFLLSDSRPGDASRSDPQAAKFILKFIQTLKKRLKMCSTCFPANGNRVRVIVFTDLVIALFHTIYRVAALGSILKRVFDMERGQQINKNNEDLSLEQLTIMKFSTVFLITAAVVGLALEMFLFFLLNNGYRSKNYRHCRHWFIARILILILSVLGSVIEHVRNEYTLIDGILEIEKLYRVVTLILVRNFMVEICKGLSDNHYEYNSSGVGDGYPNGIPSMNNMRSHSHSHATF</sequence>
<accession>A0A226EHP2</accession>
<reference evidence="2 3" key="1">
    <citation type="submission" date="2015-12" db="EMBL/GenBank/DDBJ databases">
        <title>The genome of Folsomia candida.</title>
        <authorList>
            <person name="Faddeeva A."/>
            <person name="Derks M.F."/>
            <person name="Anvar Y."/>
            <person name="Smit S."/>
            <person name="Van Straalen N."/>
            <person name="Roelofs D."/>
        </authorList>
    </citation>
    <scope>NUCLEOTIDE SEQUENCE [LARGE SCALE GENOMIC DNA]</scope>
    <source>
        <strain evidence="2 3">VU population</strain>
        <tissue evidence="2">Whole body</tissue>
    </source>
</reference>
<feature type="transmembrane region" description="Helical" evidence="1">
    <location>
        <begin position="184"/>
        <end position="204"/>
    </location>
</feature>
<dbReference type="EMBL" id="LNIX01000003">
    <property type="protein sequence ID" value="OXA56748.1"/>
    <property type="molecule type" value="Genomic_DNA"/>
</dbReference>
<evidence type="ECO:0000256" key="1">
    <source>
        <dbReference type="SAM" id="Phobius"/>
    </source>
</evidence>
<evidence type="ECO:0000313" key="3">
    <source>
        <dbReference type="Proteomes" id="UP000198287"/>
    </source>
</evidence>
<keyword evidence="3" id="KW-1185">Reference proteome</keyword>
<proteinExistence type="predicted"/>
<organism evidence="2 3">
    <name type="scientific">Folsomia candida</name>
    <name type="common">Springtail</name>
    <dbReference type="NCBI Taxonomy" id="158441"/>
    <lineage>
        <taxon>Eukaryota</taxon>
        <taxon>Metazoa</taxon>
        <taxon>Ecdysozoa</taxon>
        <taxon>Arthropoda</taxon>
        <taxon>Hexapoda</taxon>
        <taxon>Collembola</taxon>
        <taxon>Entomobryomorpha</taxon>
        <taxon>Isotomoidea</taxon>
        <taxon>Isotomidae</taxon>
        <taxon>Proisotominae</taxon>
        <taxon>Folsomia</taxon>
    </lineage>
</organism>
<feature type="transmembrane region" description="Helical" evidence="1">
    <location>
        <begin position="149"/>
        <end position="172"/>
    </location>
</feature>
<keyword evidence="1" id="KW-1133">Transmembrane helix</keyword>
<keyword evidence="1" id="KW-0472">Membrane</keyword>
<feature type="transmembrane region" description="Helical" evidence="1">
    <location>
        <begin position="96"/>
        <end position="120"/>
    </location>
</feature>
<comment type="caution">
    <text evidence="2">The sequence shown here is derived from an EMBL/GenBank/DDBJ whole genome shotgun (WGS) entry which is preliminary data.</text>
</comment>
<evidence type="ECO:0000313" key="2">
    <source>
        <dbReference type="EMBL" id="OXA56748.1"/>
    </source>
</evidence>
<keyword evidence="1" id="KW-0812">Transmembrane</keyword>
<name>A0A226EHP2_FOLCA</name>